<proteinExistence type="predicted"/>
<evidence type="ECO:0008006" key="4">
    <source>
        <dbReference type="Google" id="ProtNLM"/>
    </source>
</evidence>
<protein>
    <recommendedName>
        <fullName evidence="4">Secreted protein</fullName>
    </recommendedName>
</protein>
<accession>A0ABY7FTW2</accession>
<feature type="transmembrane region" description="Helical" evidence="1">
    <location>
        <begin position="50"/>
        <end position="67"/>
    </location>
</feature>
<keyword evidence="1" id="KW-0812">Transmembrane</keyword>
<keyword evidence="1" id="KW-0472">Membrane</keyword>
<gene>
    <name evidence="2" type="ORF">MAR_011364</name>
</gene>
<keyword evidence="3" id="KW-1185">Reference proteome</keyword>
<name>A0ABY7FTW2_MYAAR</name>
<sequence length="89" mass="10896">MNRYHIGIAMMLVIETRTGMEREKCQRTNYICEFSMDVNYKRSMINKTSLFTYMTEISLYTMLMYWTRKQQPFHRLCICIRVPHSIPYH</sequence>
<reference evidence="2" key="1">
    <citation type="submission" date="2022-11" db="EMBL/GenBank/DDBJ databases">
        <title>Centuries of genome instability and evolution in soft-shell clam transmissible cancer (bioRxiv).</title>
        <authorList>
            <person name="Hart S.F.M."/>
            <person name="Yonemitsu M.A."/>
            <person name="Giersch R.M."/>
            <person name="Beal B.F."/>
            <person name="Arriagada G."/>
            <person name="Davis B.W."/>
            <person name="Ostrander E.A."/>
            <person name="Goff S.P."/>
            <person name="Metzger M.J."/>
        </authorList>
    </citation>
    <scope>NUCLEOTIDE SEQUENCE</scope>
    <source>
        <strain evidence="2">MELC-2E11</strain>
        <tissue evidence="2">Siphon/mantle</tissue>
    </source>
</reference>
<dbReference type="Proteomes" id="UP001164746">
    <property type="component" value="Chromosome 14"/>
</dbReference>
<evidence type="ECO:0000313" key="2">
    <source>
        <dbReference type="EMBL" id="WAR25660.1"/>
    </source>
</evidence>
<organism evidence="2 3">
    <name type="scientific">Mya arenaria</name>
    <name type="common">Soft-shell clam</name>
    <dbReference type="NCBI Taxonomy" id="6604"/>
    <lineage>
        <taxon>Eukaryota</taxon>
        <taxon>Metazoa</taxon>
        <taxon>Spiralia</taxon>
        <taxon>Lophotrochozoa</taxon>
        <taxon>Mollusca</taxon>
        <taxon>Bivalvia</taxon>
        <taxon>Autobranchia</taxon>
        <taxon>Heteroconchia</taxon>
        <taxon>Euheterodonta</taxon>
        <taxon>Imparidentia</taxon>
        <taxon>Neoheterodontei</taxon>
        <taxon>Myida</taxon>
        <taxon>Myoidea</taxon>
        <taxon>Myidae</taxon>
        <taxon>Mya</taxon>
    </lineage>
</organism>
<dbReference type="EMBL" id="CP111025">
    <property type="protein sequence ID" value="WAR25660.1"/>
    <property type="molecule type" value="Genomic_DNA"/>
</dbReference>
<evidence type="ECO:0000256" key="1">
    <source>
        <dbReference type="SAM" id="Phobius"/>
    </source>
</evidence>
<evidence type="ECO:0000313" key="3">
    <source>
        <dbReference type="Proteomes" id="UP001164746"/>
    </source>
</evidence>
<keyword evidence="1" id="KW-1133">Transmembrane helix</keyword>